<name>A0ABS0Q1B9_9BACT</name>
<comment type="caution">
    <text evidence="2">The sequence shown here is derived from an EMBL/GenBank/DDBJ whole genome shotgun (WGS) entry which is preliminary data.</text>
</comment>
<dbReference type="Proteomes" id="UP000625631">
    <property type="component" value="Unassembled WGS sequence"/>
</dbReference>
<keyword evidence="1" id="KW-0812">Transmembrane</keyword>
<keyword evidence="1" id="KW-1133">Transmembrane helix</keyword>
<dbReference type="EMBL" id="JAEDAE010000001">
    <property type="protein sequence ID" value="MBH8556418.1"/>
    <property type="molecule type" value="Genomic_DNA"/>
</dbReference>
<protein>
    <submittedName>
        <fullName evidence="2">DUF3592 domain-containing protein</fullName>
    </submittedName>
</protein>
<dbReference type="RefSeq" id="WP_213018996.1">
    <property type="nucleotide sequence ID" value="NZ_JAEDAE010000001.1"/>
</dbReference>
<feature type="transmembrane region" description="Helical" evidence="1">
    <location>
        <begin position="128"/>
        <end position="148"/>
    </location>
</feature>
<evidence type="ECO:0000313" key="2">
    <source>
        <dbReference type="EMBL" id="MBH8556418.1"/>
    </source>
</evidence>
<organism evidence="2 3">
    <name type="scientific">Hymenobacter negativus</name>
    <dbReference type="NCBI Taxonomy" id="2795026"/>
    <lineage>
        <taxon>Bacteria</taxon>
        <taxon>Pseudomonadati</taxon>
        <taxon>Bacteroidota</taxon>
        <taxon>Cytophagia</taxon>
        <taxon>Cytophagales</taxon>
        <taxon>Hymenobacteraceae</taxon>
        <taxon>Hymenobacter</taxon>
    </lineage>
</organism>
<sequence>MLLTLGDKLRIYFGNTNFLLGLLFCAVGLVLMTNFLPTVDFESAWFITQPIAQASGTIVSASSTDYTESEDEDRIWEIDYTFNLAGHLYKNHSYSSSQNVRPGTVVQIEYVSAQPNHSRILSTSNAPYMLWTLLPVLGCAISGLAWVYKSGSYCRQVIAIAEDAFVAPAVRTQIKTKALVHDEEQEYKAHYVYSFNNIEYHHILDVSETKLKQLHQEENIALQRSFPPNAMLVANLPRSLQNRLTSPPYPA</sequence>
<keyword evidence="3" id="KW-1185">Reference proteome</keyword>
<reference evidence="2 3" key="1">
    <citation type="submission" date="2020-12" db="EMBL/GenBank/DDBJ databases">
        <title>Hymenobacter sp.</title>
        <authorList>
            <person name="Kim M.K."/>
        </authorList>
    </citation>
    <scope>NUCLEOTIDE SEQUENCE [LARGE SCALE GENOMIC DNA]</scope>
    <source>
        <strain evidence="2 3">BT442</strain>
    </source>
</reference>
<gene>
    <name evidence="2" type="ORF">I7X13_00065</name>
</gene>
<proteinExistence type="predicted"/>
<keyword evidence="1" id="KW-0472">Membrane</keyword>
<accession>A0ABS0Q1B9</accession>
<evidence type="ECO:0000313" key="3">
    <source>
        <dbReference type="Proteomes" id="UP000625631"/>
    </source>
</evidence>
<feature type="transmembrane region" description="Helical" evidence="1">
    <location>
        <begin position="12"/>
        <end position="36"/>
    </location>
</feature>
<evidence type="ECO:0000256" key="1">
    <source>
        <dbReference type="SAM" id="Phobius"/>
    </source>
</evidence>